<dbReference type="InterPro" id="IPR002052">
    <property type="entry name" value="DNA_methylase_N6_adenine_CS"/>
</dbReference>
<dbReference type="PROSITE" id="PS00092">
    <property type="entry name" value="N6_MTASE"/>
    <property type="match status" value="1"/>
</dbReference>
<dbReference type="Gene3D" id="3.40.50.150">
    <property type="entry name" value="Vaccinia Virus protein VP39"/>
    <property type="match status" value="1"/>
</dbReference>
<dbReference type="Pfam" id="PF05175">
    <property type="entry name" value="MTS"/>
    <property type="match status" value="1"/>
</dbReference>
<proteinExistence type="predicted"/>
<sequence>MSGFAEHELSCNGFLGGRVQLWQPVRGYRAGVDPVLLAAAVPARAGEKVLELGCGAGQALLCLASRVPGLALTGVELQPPYAALARRNAAANGQTVDVFEADLSAPPEALKQRQFHHVIANPPYYKAGAHSQSSDGGRQVALGEGTPLTEWIATAARRLAPKGYLHMIQRADRLPDMLAACGGGLGSLEVLPLAPRAGRAAELVILRARKGGRADFRLHAPLILHEGTRHERDGESYRAEIRAVLRDGAALPWPGQSGFPAAQT</sequence>
<dbReference type="InterPro" id="IPR007848">
    <property type="entry name" value="Small_mtfrase_dom"/>
</dbReference>
<dbReference type="SUPFAM" id="SSF53335">
    <property type="entry name" value="S-adenosyl-L-methionine-dependent methyltransferases"/>
    <property type="match status" value="1"/>
</dbReference>
<feature type="domain" description="Methyltransferase small" evidence="3">
    <location>
        <begin position="36"/>
        <end position="169"/>
    </location>
</feature>
<dbReference type="GO" id="GO:0008168">
    <property type="term" value="F:methyltransferase activity"/>
    <property type="evidence" value="ECO:0007669"/>
    <property type="project" value="UniProtKB-KW"/>
</dbReference>
<dbReference type="GO" id="GO:0032259">
    <property type="term" value="P:methylation"/>
    <property type="evidence" value="ECO:0007669"/>
    <property type="project" value="UniProtKB-KW"/>
</dbReference>
<comment type="caution">
    <text evidence="4">The sequence shown here is derived from an EMBL/GenBank/DDBJ whole genome shotgun (WGS) entry which is preliminary data.</text>
</comment>
<evidence type="ECO:0000259" key="3">
    <source>
        <dbReference type="Pfam" id="PF05175"/>
    </source>
</evidence>
<name>A0ABS7NF54_9RHOB</name>
<keyword evidence="2" id="KW-0949">S-adenosyl-L-methionine</keyword>
<organism evidence="4 5">
    <name type="scientific">Leisingera daeponensis</name>
    <dbReference type="NCBI Taxonomy" id="405746"/>
    <lineage>
        <taxon>Bacteria</taxon>
        <taxon>Pseudomonadati</taxon>
        <taxon>Pseudomonadota</taxon>
        <taxon>Alphaproteobacteria</taxon>
        <taxon>Rhodobacterales</taxon>
        <taxon>Roseobacteraceae</taxon>
        <taxon>Leisingera</taxon>
    </lineage>
</organism>
<dbReference type="PANTHER" id="PTHR47739:SF1">
    <property type="entry name" value="TRNA1(VAL) (ADENINE(37)-N6)-METHYLTRANSFERASE"/>
    <property type="match status" value="1"/>
</dbReference>
<dbReference type="EMBL" id="JAHVJA010000003">
    <property type="protein sequence ID" value="MBY6139849.1"/>
    <property type="molecule type" value="Genomic_DNA"/>
</dbReference>
<dbReference type="PANTHER" id="PTHR47739">
    <property type="entry name" value="TRNA1(VAL) (ADENINE(37)-N6)-METHYLTRANSFERASE"/>
    <property type="match status" value="1"/>
</dbReference>
<dbReference type="CDD" id="cd02440">
    <property type="entry name" value="AdoMet_MTases"/>
    <property type="match status" value="1"/>
</dbReference>
<evidence type="ECO:0000313" key="4">
    <source>
        <dbReference type="EMBL" id="MBY6139849.1"/>
    </source>
</evidence>
<keyword evidence="1 4" id="KW-0489">Methyltransferase</keyword>
<dbReference type="RefSeq" id="WP_222508285.1">
    <property type="nucleotide sequence ID" value="NZ_JAHVJA010000003.1"/>
</dbReference>
<dbReference type="Proteomes" id="UP000766629">
    <property type="component" value="Unassembled WGS sequence"/>
</dbReference>
<gene>
    <name evidence="4" type="ORF">KUV26_10420</name>
</gene>
<dbReference type="InterPro" id="IPR029063">
    <property type="entry name" value="SAM-dependent_MTases_sf"/>
</dbReference>
<dbReference type="InterPro" id="IPR050210">
    <property type="entry name" value="tRNA_Adenine-N(6)_MTase"/>
</dbReference>
<evidence type="ECO:0000256" key="2">
    <source>
        <dbReference type="ARBA" id="ARBA00022691"/>
    </source>
</evidence>
<keyword evidence="5" id="KW-1185">Reference proteome</keyword>
<protein>
    <submittedName>
        <fullName evidence="4">Methyltransferase</fullName>
    </submittedName>
</protein>
<keyword evidence="1 4" id="KW-0808">Transferase</keyword>
<evidence type="ECO:0000313" key="5">
    <source>
        <dbReference type="Proteomes" id="UP000766629"/>
    </source>
</evidence>
<evidence type="ECO:0000256" key="1">
    <source>
        <dbReference type="ARBA" id="ARBA00022603"/>
    </source>
</evidence>
<accession>A0ABS7NF54</accession>
<reference evidence="4 5" key="1">
    <citation type="submission" date="2021-06" db="EMBL/GenBank/DDBJ databases">
        <title>50 bacteria genomes isolated from Dapeng, Shenzhen, China.</title>
        <authorList>
            <person name="Zheng W."/>
            <person name="Yu S."/>
            <person name="Huang Y."/>
        </authorList>
    </citation>
    <scope>NUCLEOTIDE SEQUENCE [LARGE SCALE GENOMIC DNA]</scope>
    <source>
        <strain evidence="4 5">DP1N14-2</strain>
    </source>
</reference>